<protein>
    <submittedName>
        <fullName evidence="1">Early response to dehydration 15-like protein</fullName>
    </submittedName>
</protein>
<dbReference type="OrthoDB" id="628205at2759"/>
<evidence type="ECO:0000313" key="1">
    <source>
        <dbReference type="EMBL" id="KMZ68027.1"/>
    </source>
</evidence>
<dbReference type="AlphaFoldDB" id="A0A0K9PIG1"/>
<dbReference type="OMA" id="GPPKYFE"/>
<comment type="caution">
    <text evidence="1">The sequence shown here is derived from an EMBL/GenBank/DDBJ whole genome shotgun (WGS) entry which is preliminary data.</text>
</comment>
<name>A0A0K9PIG1_ZOSMR</name>
<dbReference type="PANTHER" id="PTHR33790">
    <property type="entry name" value="OS05G0344200 PROTEIN"/>
    <property type="match status" value="1"/>
</dbReference>
<dbReference type="Pfam" id="PF07145">
    <property type="entry name" value="PAM2"/>
    <property type="match status" value="1"/>
</dbReference>
<evidence type="ECO:0000313" key="2">
    <source>
        <dbReference type="Proteomes" id="UP000036987"/>
    </source>
</evidence>
<gene>
    <name evidence="1" type="ORF">ZOSMA_24G00480</name>
</gene>
<proteinExistence type="predicted"/>
<reference evidence="2" key="1">
    <citation type="journal article" date="2016" name="Nature">
        <title>The genome of the seagrass Zostera marina reveals angiosperm adaptation to the sea.</title>
        <authorList>
            <person name="Olsen J.L."/>
            <person name="Rouze P."/>
            <person name="Verhelst B."/>
            <person name="Lin Y.-C."/>
            <person name="Bayer T."/>
            <person name="Collen J."/>
            <person name="Dattolo E."/>
            <person name="De Paoli E."/>
            <person name="Dittami S."/>
            <person name="Maumus F."/>
            <person name="Michel G."/>
            <person name="Kersting A."/>
            <person name="Lauritano C."/>
            <person name="Lohaus R."/>
            <person name="Toepel M."/>
            <person name="Tonon T."/>
            <person name="Vanneste K."/>
            <person name="Amirebrahimi M."/>
            <person name="Brakel J."/>
            <person name="Bostroem C."/>
            <person name="Chovatia M."/>
            <person name="Grimwood J."/>
            <person name="Jenkins J.W."/>
            <person name="Jueterbock A."/>
            <person name="Mraz A."/>
            <person name="Stam W.T."/>
            <person name="Tice H."/>
            <person name="Bornberg-Bauer E."/>
            <person name="Green P.J."/>
            <person name="Pearson G.A."/>
            <person name="Procaccini G."/>
            <person name="Duarte C.M."/>
            <person name="Schmutz J."/>
            <person name="Reusch T.B.H."/>
            <person name="Van de Peer Y."/>
        </authorList>
    </citation>
    <scope>NUCLEOTIDE SEQUENCE [LARGE SCALE GENOMIC DNA]</scope>
    <source>
        <strain evidence="2">cv. Finnish</strain>
    </source>
</reference>
<accession>A0A0K9PIG1</accession>
<dbReference type="Proteomes" id="UP000036987">
    <property type="component" value="Unassembled WGS sequence"/>
</dbReference>
<organism evidence="1 2">
    <name type="scientific">Zostera marina</name>
    <name type="common">Eelgrass</name>
    <dbReference type="NCBI Taxonomy" id="29655"/>
    <lineage>
        <taxon>Eukaryota</taxon>
        <taxon>Viridiplantae</taxon>
        <taxon>Streptophyta</taxon>
        <taxon>Embryophyta</taxon>
        <taxon>Tracheophyta</taxon>
        <taxon>Spermatophyta</taxon>
        <taxon>Magnoliopsida</taxon>
        <taxon>Liliopsida</taxon>
        <taxon>Zosteraceae</taxon>
        <taxon>Zostera</taxon>
    </lineage>
</organism>
<dbReference type="PANTHER" id="PTHR33790:SF10">
    <property type="entry name" value="PROTEIN EARLY RESPONSIVE TO DEHYDRATION 15"/>
    <property type="match status" value="1"/>
</dbReference>
<dbReference type="EMBL" id="LFYR01000864">
    <property type="protein sequence ID" value="KMZ68027.1"/>
    <property type="molecule type" value="Genomic_DNA"/>
</dbReference>
<dbReference type="InterPro" id="IPR009818">
    <property type="entry name" value="PAM2_motif"/>
</dbReference>
<dbReference type="InterPro" id="IPR040414">
    <property type="entry name" value="CID1/CID2"/>
</dbReference>
<keyword evidence="2" id="KW-1185">Reference proteome</keyword>
<sequence>MSTMAVSSRGLRSTLNPNAPVFIPAALRQVEEFSPEWYELVKTSPSFREHWYSQQQQEGIYGEDDVVNMLPDSFDLGVNDELSHLEELDEAIFQQAFVSSEDSIPYVSKDGKFKTGTESLLKNLNLKSPNNYDMKSLTEAAKYREKPVQAISPKPSSRRIIQQPR</sequence>